<keyword evidence="3 9" id="KW-1134">Transmembrane beta strand</keyword>
<evidence type="ECO:0000256" key="4">
    <source>
        <dbReference type="ARBA" id="ARBA00022692"/>
    </source>
</evidence>
<gene>
    <name evidence="14" type="ORF">D5R81_02885</name>
</gene>
<comment type="subcellular location">
    <subcellularLocation>
        <location evidence="1 9">Cell outer membrane</location>
        <topology evidence="1 9">Multi-pass membrane protein</topology>
    </subcellularLocation>
</comment>
<sequence length="701" mass="78319">MQNLVTNVQGIINMRLNHLSVLLFSMYAVSNYSWADTSSKEVHEVIKVRGQVSKRVDVNESAMATPNYAIPSSDLTDLLKSIPGANINANGPVSKIAQYRGLYGDHIATEVDGLALSGAGPNAMDTPLSYAGTLMTESLEMTRGIAPVSSGVDTIGGSLKVNTVEADTEQNFNHILSQYTDNGKQTQLGALTNLAFTDQALLLHIEQSKGTDTVEDGQGRKIVPSVYDKQKFGAKYVNQFTENHQLMVNFQAINTGDSASPALPMDIDFIDTDRLKIAGLSTLEWGEMNWHIGWQNARHGMSNSLLRPVMSPMMARFNRADSTGIDASLSFNMDEWQFGIDYQQSLHDSRITNPNNSMMVVNNFTEVEQQTISIFSQWSTQVDEQNWQLGARVKQYSNDAGEVSHSMAMMMPNIKYLQDKFNQQNRSTNQLGIDLVAQWIMEQNQNLDWRASLAHKQSSPSYQQRYLWVPMQATGGLADGRTYVGNVNLDLETALQAELGFDYQDRKLSVSPRVFWQKINDYVQGVPLTDPKTKMVAAMMMGDENPLMFANTDAKLYGMDIEASYQLHPQLQLSMLASYTRGERTDTDDNLYRLAPLSGQMSLNWQQQDWRAQLIWRGADKQDKVSAVQKEQTTAGYGVVDVLAAYENDNWLVKAGVSNLLDKAYHDHLAGINRVKGQEVPEGERIPGYGRQLWVSVLFSF</sequence>
<name>A0A3A6UAJ9_9GAMM</name>
<evidence type="ECO:0000256" key="6">
    <source>
        <dbReference type="ARBA" id="ARBA00023077"/>
    </source>
</evidence>
<dbReference type="GO" id="GO:0044718">
    <property type="term" value="P:siderophore transmembrane transport"/>
    <property type="evidence" value="ECO:0007669"/>
    <property type="project" value="TreeGrafter"/>
</dbReference>
<dbReference type="InterPro" id="IPR037066">
    <property type="entry name" value="Plug_dom_sf"/>
</dbReference>
<dbReference type="PROSITE" id="PS52016">
    <property type="entry name" value="TONB_DEPENDENT_REC_3"/>
    <property type="match status" value="1"/>
</dbReference>
<evidence type="ECO:0000256" key="2">
    <source>
        <dbReference type="ARBA" id="ARBA00022448"/>
    </source>
</evidence>
<evidence type="ECO:0000256" key="11">
    <source>
        <dbReference type="RuleBase" id="RU003357"/>
    </source>
</evidence>
<keyword evidence="2 9" id="KW-0813">Transport</keyword>
<evidence type="ECO:0000256" key="9">
    <source>
        <dbReference type="PROSITE-ProRule" id="PRU01360"/>
    </source>
</evidence>
<evidence type="ECO:0000256" key="10">
    <source>
        <dbReference type="PROSITE-ProRule" id="PRU10144"/>
    </source>
</evidence>
<evidence type="ECO:0000259" key="13">
    <source>
        <dbReference type="Pfam" id="PF07715"/>
    </source>
</evidence>
<keyword evidence="15" id="KW-1185">Reference proteome</keyword>
<keyword evidence="8 9" id="KW-0998">Cell outer membrane</keyword>
<dbReference type="AlphaFoldDB" id="A0A3A6UAJ9"/>
<dbReference type="Gene3D" id="2.170.130.10">
    <property type="entry name" value="TonB-dependent receptor, plug domain"/>
    <property type="match status" value="1"/>
</dbReference>
<dbReference type="InterPro" id="IPR036942">
    <property type="entry name" value="Beta-barrel_TonB_sf"/>
</dbReference>
<dbReference type="Pfam" id="PF00593">
    <property type="entry name" value="TonB_dep_Rec_b-barrel"/>
    <property type="match status" value="1"/>
</dbReference>
<dbReference type="InterPro" id="IPR010917">
    <property type="entry name" value="TonB_rcpt_CS"/>
</dbReference>
<evidence type="ECO:0000256" key="5">
    <source>
        <dbReference type="ARBA" id="ARBA00022729"/>
    </source>
</evidence>
<feature type="domain" description="TonB-dependent receptor plug" evidence="13">
    <location>
        <begin position="71"/>
        <end position="157"/>
    </location>
</feature>
<keyword evidence="7 9" id="KW-0472">Membrane</keyword>
<reference evidence="14 15" key="1">
    <citation type="submission" date="2018-09" db="EMBL/GenBank/DDBJ databases">
        <title>Phylogeny of the Shewanellaceae, and recommendation for two new genera, Pseudoshewanella and Parashewanella.</title>
        <authorList>
            <person name="Wang G."/>
        </authorList>
    </citation>
    <scope>NUCLEOTIDE SEQUENCE [LARGE SCALE GENOMIC DNA]</scope>
    <source>
        <strain evidence="14 15">KCTC 22492</strain>
    </source>
</reference>
<dbReference type="Pfam" id="PF07715">
    <property type="entry name" value="Plug"/>
    <property type="match status" value="1"/>
</dbReference>
<dbReference type="GO" id="GO:0015344">
    <property type="term" value="F:siderophore uptake transmembrane transporter activity"/>
    <property type="evidence" value="ECO:0007669"/>
    <property type="project" value="TreeGrafter"/>
</dbReference>
<dbReference type="GO" id="GO:0009279">
    <property type="term" value="C:cell outer membrane"/>
    <property type="evidence" value="ECO:0007669"/>
    <property type="project" value="UniProtKB-SubCell"/>
</dbReference>
<comment type="caution">
    <text evidence="14">The sequence shown here is derived from an EMBL/GenBank/DDBJ whole genome shotgun (WGS) entry which is preliminary data.</text>
</comment>
<evidence type="ECO:0000259" key="12">
    <source>
        <dbReference type="Pfam" id="PF00593"/>
    </source>
</evidence>
<dbReference type="OrthoDB" id="5332150at2"/>
<dbReference type="PANTHER" id="PTHR30069:SF49">
    <property type="entry name" value="OUTER MEMBRANE PROTEIN C"/>
    <property type="match status" value="1"/>
</dbReference>
<dbReference type="Gene3D" id="2.40.170.20">
    <property type="entry name" value="TonB-dependent receptor, beta-barrel domain"/>
    <property type="match status" value="1"/>
</dbReference>
<dbReference type="PANTHER" id="PTHR30069">
    <property type="entry name" value="TONB-DEPENDENT OUTER MEMBRANE RECEPTOR"/>
    <property type="match status" value="1"/>
</dbReference>
<dbReference type="Proteomes" id="UP000273022">
    <property type="component" value="Unassembled WGS sequence"/>
</dbReference>
<keyword evidence="4 9" id="KW-0812">Transmembrane</keyword>
<evidence type="ECO:0000256" key="1">
    <source>
        <dbReference type="ARBA" id="ARBA00004571"/>
    </source>
</evidence>
<dbReference type="PROSITE" id="PS01156">
    <property type="entry name" value="TONB_DEPENDENT_REC_2"/>
    <property type="match status" value="1"/>
</dbReference>
<protein>
    <submittedName>
        <fullName evidence="14">TonB-dependent receptor</fullName>
    </submittedName>
</protein>
<keyword evidence="5" id="KW-0732">Signal</keyword>
<comment type="similarity">
    <text evidence="9 11">Belongs to the TonB-dependent receptor family.</text>
</comment>
<evidence type="ECO:0000313" key="14">
    <source>
        <dbReference type="EMBL" id="RJY18995.1"/>
    </source>
</evidence>
<proteinExistence type="inferred from homology"/>
<dbReference type="InterPro" id="IPR012910">
    <property type="entry name" value="Plug_dom"/>
</dbReference>
<evidence type="ECO:0000256" key="7">
    <source>
        <dbReference type="ARBA" id="ARBA00023136"/>
    </source>
</evidence>
<evidence type="ECO:0000313" key="15">
    <source>
        <dbReference type="Proteomes" id="UP000273022"/>
    </source>
</evidence>
<keyword evidence="6 11" id="KW-0798">TonB box</keyword>
<organism evidence="14 15">
    <name type="scientific">Parashewanella spongiae</name>
    <dbReference type="NCBI Taxonomy" id="342950"/>
    <lineage>
        <taxon>Bacteria</taxon>
        <taxon>Pseudomonadati</taxon>
        <taxon>Pseudomonadota</taxon>
        <taxon>Gammaproteobacteria</taxon>
        <taxon>Alteromonadales</taxon>
        <taxon>Shewanellaceae</taxon>
        <taxon>Parashewanella</taxon>
    </lineage>
</organism>
<feature type="domain" description="TonB-dependent receptor-like beta-barrel" evidence="12">
    <location>
        <begin position="298"/>
        <end position="660"/>
    </location>
</feature>
<evidence type="ECO:0000256" key="8">
    <source>
        <dbReference type="ARBA" id="ARBA00023237"/>
    </source>
</evidence>
<dbReference type="EMBL" id="QYYH01000011">
    <property type="protein sequence ID" value="RJY18995.1"/>
    <property type="molecule type" value="Genomic_DNA"/>
</dbReference>
<feature type="short sequence motif" description="TonB C-terminal box" evidence="10">
    <location>
        <begin position="684"/>
        <end position="701"/>
    </location>
</feature>
<dbReference type="InterPro" id="IPR000531">
    <property type="entry name" value="Beta-barrel_TonB"/>
</dbReference>
<dbReference type="InterPro" id="IPR039426">
    <property type="entry name" value="TonB-dep_rcpt-like"/>
</dbReference>
<keyword evidence="14" id="KW-0675">Receptor</keyword>
<accession>A0A3A6UAJ9</accession>
<dbReference type="SUPFAM" id="SSF56935">
    <property type="entry name" value="Porins"/>
    <property type="match status" value="1"/>
</dbReference>
<evidence type="ECO:0000256" key="3">
    <source>
        <dbReference type="ARBA" id="ARBA00022452"/>
    </source>
</evidence>